<dbReference type="PATRIC" id="fig|1133569.4.peg.1942"/>
<dbReference type="InterPro" id="IPR036291">
    <property type="entry name" value="NAD(P)-bd_dom_sf"/>
</dbReference>
<evidence type="ECO:0000256" key="6">
    <source>
        <dbReference type="RuleBase" id="RU361277"/>
    </source>
</evidence>
<accession>A0A0R2CCR6</accession>
<dbReference type="GO" id="GO:0008270">
    <property type="term" value="F:zinc ion binding"/>
    <property type="evidence" value="ECO:0007669"/>
    <property type="project" value="InterPro"/>
</dbReference>
<evidence type="ECO:0000313" key="8">
    <source>
        <dbReference type="EMBL" id="KRM85804.1"/>
    </source>
</evidence>
<dbReference type="Pfam" id="PF08240">
    <property type="entry name" value="ADH_N"/>
    <property type="match status" value="1"/>
</dbReference>
<evidence type="ECO:0000256" key="3">
    <source>
        <dbReference type="ARBA" id="ARBA00022723"/>
    </source>
</evidence>
<dbReference type="GO" id="GO:0005737">
    <property type="term" value="C:cytoplasm"/>
    <property type="evidence" value="ECO:0007669"/>
    <property type="project" value="TreeGrafter"/>
</dbReference>
<dbReference type="RefSeq" id="WP_034994494.1">
    <property type="nucleotide sequence ID" value="NZ_AYYX01000060.1"/>
</dbReference>
<evidence type="ECO:0000259" key="7">
    <source>
        <dbReference type="SMART" id="SM00829"/>
    </source>
</evidence>
<proteinExistence type="inferred from homology"/>
<feature type="domain" description="Enoyl reductase (ER)" evidence="7">
    <location>
        <begin position="10"/>
        <end position="355"/>
    </location>
</feature>
<organism evidence="8 9">
    <name type="scientific">Liquorilactobacillus vini DSM 20605</name>
    <dbReference type="NCBI Taxonomy" id="1133569"/>
    <lineage>
        <taxon>Bacteria</taxon>
        <taxon>Bacillati</taxon>
        <taxon>Bacillota</taxon>
        <taxon>Bacilli</taxon>
        <taxon>Lactobacillales</taxon>
        <taxon>Lactobacillaceae</taxon>
        <taxon>Liquorilactobacillus</taxon>
    </lineage>
</organism>
<dbReference type="GO" id="GO:0034079">
    <property type="term" value="P:butanediol biosynthetic process"/>
    <property type="evidence" value="ECO:0007669"/>
    <property type="project" value="TreeGrafter"/>
</dbReference>
<keyword evidence="4 6" id="KW-0862">Zinc</keyword>
<dbReference type="InterPro" id="IPR013154">
    <property type="entry name" value="ADH-like_N"/>
</dbReference>
<dbReference type="SMART" id="SM00829">
    <property type="entry name" value="PKS_ER"/>
    <property type="match status" value="1"/>
</dbReference>
<dbReference type="PANTHER" id="PTHR43161">
    <property type="entry name" value="SORBITOL DEHYDROGENASE"/>
    <property type="match status" value="1"/>
</dbReference>
<evidence type="ECO:0000256" key="1">
    <source>
        <dbReference type="ARBA" id="ARBA00001947"/>
    </source>
</evidence>
<dbReference type="InterPro" id="IPR020843">
    <property type="entry name" value="ER"/>
</dbReference>
<evidence type="ECO:0000256" key="2">
    <source>
        <dbReference type="ARBA" id="ARBA00008072"/>
    </source>
</evidence>
<keyword evidence="9" id="KW-1185">Reference proteome</keyword>
<evidence type="ECO:0000256" key="4">
    <source>
        <dbReference type="ARBA" id="ARBA00022833"/>
    </source>
</evidence>
<gene>
    <name evidence="8" type="ORF">FD21_GL001794</name>
</gene>
<dbReference type="SUPFAM" id="SSF50129">
    <property type="entry name" value="GroES-like"/>
    <property type="match status" value="1"/>
</dbReference>
<dbReference type="PROSITE" id="PS00059">
    <property type="entry name" value="ADH_ZINC"/>
    <property type="match status" value="1"/>
</dbReference>
<keyword evidence="5" id="KW-0560">Oxidoreductase</keyword>
<dbReference type="SUPFAM" id="SSF51735">
    <property type="entry name" value="NAD(P)-binding Rossmann-fold domains"/>
    <property type="match status" value="1"/>
</dbReference>
<dbReference type="Gene3D" id="3.40.50.720">
    <property type="entry name" value="NAD(P)-binding Rossmann-like Domain"/>
    <property type="match status" value="1"/>
</dbReference>
<reference evidence="8 9" key="1">
    <citation type="journal article" date="2015" name="Genome Announc.">
        <title>Expanding the biotechnology potential of lactobacilli through comparative genomics of 213 strains and associated genera.</title>
        <authorList>
            <person name="Sun Z."/>
            <person name="Harris H.M."/>
            <person name="McCann A."/>
            <person name="Guo C."/>
            <person name="Argimon S."/>
            <person name="Zhang W."/>
            <person name="Yang X."/>
            <person name="Jeffery I.B."/>
            <person name="Cooney J.C."/>
            <person name="Kagawa T.F."/>
            <person name="Liu W."/>
            <person name="Song Y."/>
            <person name="Salvetti E."/>
            <person name="Wrobel A."/>
            <person name="Rasinkangas P."/>
            <person name="Parkhill J."/>
            <person name="Rea M.C."/>
            <person name="O'Sullivan O."/>
            <person name="Ritari J."/>
            <person name="Douillard F.P."/>
            <person name="Paul Ross R."/>
            <person name="Yang R."/>
            <person name="Briner A.E."/>
            <person name="Felis G.E."/>
            <person name="de Vos W.M."/>
            <person name="Barrangou R."/>
            <person name="Klaenhammer T.R."/>
            <person name="Caufield P.W."/>
            <person name="Cui Y."/>
            <person name="Zhang H."/>
            <person name="O'Toole P.W."/>
        </authorList>
    </citation>
    <scope>NUCLEOTIDE SEQUENCE [LARGE SCALE GENOMIC DNA]</scope>
    <source>
        <strain evidence="8 9">DSM 20605</strain>
    </source>
</reference>
<dbReference type="Proteomes" id="UP000051576">
    <property type="component" value="Unassembled WGS sequence"/>
</dbReference>
<dbReference type="InterPro" id="IPR002328">
    <property type="entry name" value="ADH_Zn_CS"/>
</dbReference>
<dbReference type="GO" id="GO:0000721">
    <property type="term" value="F:(R,R)-butanediol dehydrogenase activity"/>
    <property type="evidence" value="ECO:0007669"/>
    <property type="project" value="TreeGrafter"/>
</dbReference>
<evidence type="ECO:0000313" key="9">
    <source>
        <dbReference type="Proteomes" id="UP000051576"/>
    </source>
</evidence>
<evidence type="ECO:0000256" key="5">
    <source>
        <dbReference type="ARBA" id="ARBA00023002"/>
    </source>
</evidence>
<keyword evidence="3 6" id="KW-0479">Metal-binding</keyword>
<name>A0A0R2CCR6_9LACO</name>
<comment type="similarity">
    <text evidence="2 6">Belongs to the zinc-containing alcohol dehydrogenase family.</text>
</comment>
<dbReference type="Pfam" id="PF00107">
    <property type="entry name" value="ADH_zinc_N"/>
    <property type="match status" value="1"/>
</dbReference>
<dbReference type="STRING" id="1133569.FD21_GL001794"/>
<dbReference type="EMBL" id="AYYX01000060">
    <property type="protein sequence ID" value="KRM85804.1"/>
    <property type="molecule type" value="Genomic_DNA"/>
</dbReference>
<dbReference type="PANTHER" id="PTHR43161:SF23">
    <property type="entry name" value="(R,R)-BUTANEDIOL DEHYDROGENASE-RELATED"/>
    <property type="match status" value="1"/>
</dbReference>
<comment type="caution">
    <text evidence="8">The sequence shown here is derived from an EMBL/GenBank/DDBJ whole genome shotgun (WGS) entry which is preliminary data.</text>
</comment>
<dbReference type="InterPro" id="IPR013149">
    <property type="entry name" value="ADH-like_C"/>
</dbReference>
<comment type="cofactor">
    <cofactor evidence="1 6">
        <name>Zn(2+)</name>
        <dbReference type="ChEBI" id="CHEBI:29105"/>
    </cofactor>
</comment>
<dbReference type="Gene3D" id="3.90.180.10">
    <property type="entry name" value="Medium-chain alcohol dehydrogenases, catalytic domain"/>
    <property type="match status" value="1"/>
</dbReference>
<sequence length="358" mass="38314">MAQTAAVIYGKQDIRIQKIAVTDPLSDEVQIKVAYNGICGSDIHEYQDGMDLAIHKHPLTNKCAPLVLGHEFAGTVVKLGEKVTSLKIGDRIAVEPIVACGRCHACLAGNYNLCERSIGKDNSAGFLGFCADGGLEEYCNVKEVFAHKLPQNFPLDLGALVEPASVAVQAVLRSKLQPGDDVLIQGAGPIGLFTLLVVKAAGAHRVIINDLSSQRLALADSLGADLTLQEKDPNLLTQKVNKFTSNQGVNIAFECAGFQTTLNGAINSVGKNGKVVVIALFGSIPSVDVRGLLKKGGSLLTSYGYANVFERTINIIDNHRDSFRKVITKKISLGHVVDQGLELLAKDKHQAKILVQLE</sequence>
<protein>
    <submittedName>
        <fullName evidence="8">(R,R)-butanediol dehydrogenase</fullName>
    </submittedName>
</protein>
<dbReference type="AlphaFoldDB" id="A0A0R2CCR6"/>
<dbReference type="InterPro" id="IPR011032">
    <property type="entry name" value="GroES-like_sf"/>
</dbReference>